<proteinExistence type="predicted"/>
<evidence type="ECO:0000313" key="2">
    <source>
        <dbReference type="EMBL" id="CAB5380686.1"/>
    </source>
</evidence>
<feature type="region of interest" description="Disordered" evidence="1">
    <location>
        <begin position="46"/>
        <end position="75"/>
    </location>
</feature>
<gene>
    <name evidence="2" type="ORF">CHRIB12_LOCUS17196</name>
</gene>
<comment type="caution">
    <text evidence="2">The sequence shown here is derived from an EMBL/GenBank/DDBJ whole genome shotgun (WGS) entry which is preliminary data.</text>
</comment>
<evidence type="ECO:0000313" key="3">
    <source>
        <dbReference type="Proteomes" id="UP000684084"/>
    </source>
</evidence>
<protein>
    <submittedName>
        <fullName evidence="2">Uncharacterized protein</fullName>
    </submittedName>
</protein>
<evidence type="ECO:0000256" key="1">
    <source>
        <dbReference type="SAM" id="MobiDB-lite"/>
    </source>
</evidence>
<feature type="compositionally biased region" description="Acidic residues" evidence="1">
    <location>
        <begin position="66"/>
        <end position="75"/>
    </location>
</feature>
<accession>A0A915ZN39</accession>
<organism evidence="2 3">
    <name type="scientific">Rhizophagus irregularis</name>
    <dbReference type="NCBI Taxonomy" id="588596"/>
    <lineage>
        <taxon>Eukaryota</taxon>
        <taxon>Fungi</taxon>
        <taxon>Fungi incertae sedis</taxon>
        <taxon>Mucoromycota</taxon>
        <taxon>Glomeromycotina</taxon>
        <taxon>Glomeromycetes</taxon>
        <taxon>Glomerales</taxon>
        <taxon>Glomeraceae</taxon>
        <taxon>Rhizophagus</taxon>
    </lineage>
</organism>
<dbReference type="EMBL" id="CAGKOT010000043">
    <property type="protein sequence ID" value="CAB5380686.1"/>
    <property type="molecule type" value="Genomic_DNA"/>
</dbReference>
<dbReference type="AlphaFoldDB" id="A0A915ZN39"/>
<reference evidence="2" key="1">
    <citation type="submission" date="2020-05" db="EMBL/GenBank/DDBJ databases">
        <authorList>
            <person name="Rincon C."/>
            <person name="Sanders R I."/>
            <person name="Robbins C."/>
            <person name="Chaturvedi A."/>
        </authorList>
    </citation>
    <scope>NUCLEOTIDE SEQUENCE</scope>
    <source>
        <strain evidence="2">CHB12</strain>
    </source>
</reference>
<name>A0A915ZN39_9GLOM</name>
<sequence>MLADTNFSELETLIQTMKNLIMAEDMKVSAEIDEIEIIEDSELTGIEESKLTEESEPIGVEKSLETEDETDKSDF</sequence>
<dbReference type="Proteomes" id="UP000684084">
    <property type="component" value="Unassembled WGS sequence"/>
</dbReference>